<keyword evidence="5" id="KW-1185">Reference proteome</keyword>
<sequence>MKTHLHKTFGNACLLFTSLLATTVMWGQVTLPGTSPYSENFNTTPGTTGTSYPTGWSSYNGTAVDNAMTVGNAASTSGANYNYGSKIGILGSGSAFAPGSIVLRLTNTTGKSGLKISYDVIKIREQARSNSFDLEISTTSATSGFTPVAGGAYASGSLAEGTVTNYTDIDLSAINNLSGNVWIRWKYDEISGSGSRDGIALDNVVLSWGADAPTVTTVAASAIAAASATLNGTVNANGTTTAASFNWGISSAYGNSIAATPSSVSGTTVTGISAALNSLLPNTQYYFRAVGISGSTVTNGTGSNFYTAANTPGLLTVNNPGIYTLDITVTTTSQNSNPAVTTYAIRETNGSYVQANGTLGVNPVWRTAAQWGTITVTGLADNTPYTFSAKARNQATPALETSFGPDATQSTLVNTLPTLTVGNIRAFGEVCVNQFSNTSNFTVEGINLTTDAVVVGPLAGFVFSETETGTYTASVSIAQTGGTFSKTVYIRFAPVDAIAYSGNIAIVGGGAPAVTISASGTGINTLSSITTIEAGALSAATAKVTSEVSIEGCSTVTERGIVYSTSANPLIGGTNVIKVTDAGTGIGNYTTSLSGLIGGTVYHTKGYSVNNGGVTYGQELTFTTDPVIAPVATDATNITHNSFTANWDASAGAASYRLDVSESATFGSSAPATDLFFSEYVEGTSTNKYVEIFNGTGASVDLSNYRVRLYSNGSSSASGSANDVQLSGTLANGSTVVLRNSGASIYSGTATVVASVNFNGNDAVALYKISTASNVDIIGRIGQDPGSAWTSGSLSTMDQTLVRKASVIAGVTVNPTSGFPTLATEWDALPLNDVSNLGTHTFDGIAPSFLAGYENVTVNNTQFNVTGLTPEKHYYYRVRAVAGNTSGNSNTIEVLTIANTQPTFTVTELANFGEVCANGLSTVKNMTVSGINLTTDNIEVGPAAGFTFATDAAGPFTATLTLTQTGGTYSQIVYVRFEPTTATVYNTNVTIAGGGTSITTVANGTGVNKAAVVATNTAEVLSAYDANVTGEVTDEGCSLVIERGILVSSNPSPVIGGTDVIAYSDSGTGIGAYTVNVSDLFGGTLYYTRSYAINDGGTSYGQVLTFTTNPVPAPVATPATAVTANSFTANWDEVFGAMSYRVDVSESPTFGSTAAATDLFFSEYVEGSSTNKYLEIYNGTGAAVNLSDYRVRLYSNGSTSASGSANDVQLSGTLANGSTIVIRNSGASIYSGSATVVASVNFNGNDAVALYKISTNSNVDIIGRIGEDPGVAWTSGSLTTVDKTLVRKASVIAGVTVNPTSGFPTLATEWDVLPMNDVTNLGTHTFSGSTPSFVPGYENVATNGVNLPVSGLLPNKNYYYRVRAVAGNTSNNSNVIAVTTTEIVAKMGENLTLGQPVNAISVYKQNNVINLVSSVDAIQSVTIFDLSGKVLFNGDNYNTAVIAIDKLNSNNQVIIVRTVTVNNEVKTLKMVF</sequence>
<dbReference type="Gene3D" id="2.60.40.10">
    <property type="entry name" value="Immunoglobulins"/>
    <property type="match status" value="2"/>
</dbReference>
<gene>
    <name evidence="4" type="ORF">NOX80_09685</name>
</gene>
<accession>A0ABY5IMQ1</accession>
<feature type="domain" description="LTD" evidence="3">
    <location>
        <begin position="1146"/>
        <end position="1299"/>
    </location>
</feature>
<protein>
    <submittedName>
        <fullName evidence="4">Lamin tail domain-containing protein</fullName>
    </submittedName>
</protein>
<dbReference type="SMART" id="SM00060">
    <property type="entry name" value="FN3"/>
    <property type="match status" value="5"/>
</dbReference>
<dbReference type="SUPFAM" id="SSF49265">
    <property type="entry name" value="Fibronectin type III"/>
    <property type="match status" value="2"/>
</dbReference>
<feature type="signal peptide" evidence="1">
    <location>
        <begin position="1"/>
        <end position="26"/>
    </location>
</feature>
<dbReference type="InterPro" id="IPR036116">
    <property type="entry name" value="FN3_sf"/>
</dbReference>
<dbReference type="Proteomes" id="UP001059844">
    <property type="component" value="Chromosome"/>
</dbReference>
<dbReference type="PROSITE" id="PS50853">
    <property type="entry name" value="FN3"/>
    <property type="match status" value="1"/>
</dbReference>
<dbReference type="Pfam" id="PF00932">
    <property type="entry name" value="LTD"/>
    <property type="match status" value="2"/>
</dbReference>
<organism evidence="4 5">
    <name type="scientific">Flavobacterium cerinum</name>
    <dbReference type="NCBI Taxonomy" id="2502784"/>
    <lineage>
        <taxon>Bacteria</taxon>
        <taxon>Pseudomonadati</taxon>
        <taxon>Bacteroidota</taxon>
        <taxon>Flavobacteriia</taxon>
        <taxon>Flavobacteriales</taxon>
        <taxon>Flavobacteriaceae</taxon>
        <taxon>Flavobacterium</taxon>
    </lineage>
</organism>
<evidence type="ECO:0000256" key="1">
    <source>
        <dbReference type="SAM" id="SignalP"/>
    </source>
</evidence>
<dbReference type="InterPro" id="IPR001322">
    <property type="entry name" value="Lamin_tail_dom"/>
</dbReference>
<proteinExistence type="predicted"/>
<evidence type="ECO:0000313" key="4">
    <source>
        <dbReference type="EMBL" id="UUC43904.1"/>
    </source>
</evidence>
<feature type="domain" description="Fibronectin type-III" evidence="2">
    <location>
        <begin position="311"/>
        <end position="418"/>
    </location>
</feature>
<evidence type="ECO:0000259" key="3">
    <source>
        <dbReference type="PROSITE" id="PS51841"/>
    </source>
</evidence>
<reference evidence="4" key="1">
    <citation type="submission" date="2022-07" db="EMBL/GenBank/DDBJ databases">
        <title>Isolation, identification, and degradation of a PFOSA degrading strain from sewage treatment plant.</title>
        <authorList>
            <person name="Zhang L."/>
            <person name="Huo Y."/>
        </authorList>
    </citation>
    <scope>NUCLEOTIDE SEQUENCE</scope>
    <source>
        <strain evidence="4">C1</strain>
    </source>
</reference>
<name>A0ABY5IMQ1_9FLAO</name>
<feature type="domain" description="LTD" evidence="3">
    <location>
        <begin position="662"/>
        <end position="815"/>
    </location>
</feature>
<feature type="chain" id="PRO_5045896950" evidence="1">
    <location>
        <begin position="27"/>
        <end position="1472"/>
    </location>
</feature>
<evidence type="ECO:0000259" key="2">
    <source>
        <dbReference type="PROSITE" id="PS50853"/>
    </source>
</evidence>
<dbReference type="InterPro" id="IPR013783">
    <property type="entry name" value="Ig-like_fold"/>
</dbReference>
<dbReference type="RefSeq" id="WP_256549573.1">
    <property type="nucleotide sequence ID" value="NZ_CP101751.1"/>
</dbReference>
<dbReference type="PROSITE" id="PS51841">
    <property type="entry name" value="LTD"/>
    <property type="match status" value="2"/>
</dbReference>
<dbReference type="EMBL" id="CP101751">
    <property type="protein sequence ID" value="UUC43904.1"/>
    <property type="molecule type" value="Genomic_DNA"/>
</dbReference>
<keyword evidence="1" id="KW-0732">Signal</keyword>
<evidence type="ECO:0000313" key="5">
    <source>
        <dbReference type="Proteomes" id="UP001059844"/>
    </source>
</evidence>
<dbReference type="InterPro" id="IPR003961">
    <property type="entry name" value="FN3_dom"/>
</dbReference>